<organism evidence="2 3">
    <name type="scientific">Lactuca saligna</name>
    <name type="common">Willowleaf lettuce</name>
    <dbReference type="NCBI Taxonomy" id="75948"/>
    <lineage>
        <taxon>Eukaryota</taxon>
        <taxon>Viridiplantae</taxon>
        <taxon>Streptophyta</taxon>
        <taxon>Embryophyta</taxon>
        <taxon>Tracheophyta</taxon>
        <taxon>Spermatophyta</taxon>
        <taxon>Magnoliopsida</taxon>
        <taxon>eudicotyledons</taxon>
        <taxon>Gunneridae</taxon>
        <taxon>Pentapetalae</taxon>
        <taxon>asterids</taxon>
        <taxon>campanulids</taxon>
        <taxon>Asterales</taxon>
        <taxon>Asteraceae</taxon>
        <taxon>Cichorioideae</taxon>
        <taxon>Cichorieae</taxon>
        <taxon>Lactucinae</taxon>
        <taxon>Lactuca</taxon>
    </lineage>
</organism>
<accession>A0AA35VDW4</accession>
<evidence type="ECO:0000256" key="1">
    <source>
        <dbReference type="SAM" id="Phobius"/>
    </source>
</evidence>
<keyword evidence="3" id="KW-1185">Reference proteome</keyword>
<evidence type="ECO:0000313" key="3">
    <source>
        <dbReference type="Proteomes" id="UP001177003"/>
    </source>
</evidence>
<dbReference type="EMBL" id="OX465086">
    <property type="protein sequence ID" value="CAI9264295.1"/>
    <property type="molecule type" value="Genomic_DNA"/>
</dbReference>
<evidence type="ECO:0000313" key="2">
    <source>
        <dbReference type="EMBL" id="CAI9264295.1"/>
    </source>
</evidence>
<gene>
    <name evidence="2" type="ORF">LSALG_LOCUS4950</name>
</gene>
<name>A0AA35VDW4_LACSI</name>
<reference evidence="2" key="1">
    <citation type="submission" date="2023-04" db="EMBL/GenBank/DDBJ databases">
        <authorList>
            <person name="Vijverberg K."/>
            <person name="Xiong W."/>
            <person name="Schranz E."/>
        </authorList>
    </citation>
    <scope>NUCLEOTIDE SEQUENCE</scope>
</reference>
<dbReference type="Proteomes" id="UP001177003">
    <property type="component" value="Chromosome 0"/>
</dbReference>
<keyword evidence="1" id="KW-1133">Transmembrane helix</keyword>
<keyword evidence="1" id="KW-0472">Membrane</keyword>
<evidence type="ECO:0008006" key="4">
    <source>
        <dbReference type="Google" id="ProtNLM"/>
    </source>
</evidence>
<protein>
    <recommendedName>
        <fullName evidence="4">Transmembrane protein</fullName>
    </recommendedName>
</protein>
<feature type="transmembrane region" description="Helical" evidence="1">
    <location>
        <begin position="36"/>
        <end position="57"/>
    </location>
</feature>
<sequence>MEQRKNQKLMVIFTNNFRPQLHPCAASSPTKDPSKLLIAGAVQFFCFFGNLLALHRFSFVSFNRFLLPSHYLDFRLVMSKNRASNFIWLRSVISIRFVVLLNRVSSFVQEEGN</sequence>
<dbReference type="AlphaFoldDB" id="A0AA35VDW4"/>
<proteinExistence type="predicted"/>
<keyword evidence="1" id="KW-0812">Transmembrane</keyword>